<dbReference type="EMBL" id="JANDHW010000005">
    <property type="protein sequence ID" value="MCP9611772.1"/>
    <property type="molecule type" value="Genomic_DNA"/>
</dbReference>
<accession>A0ABT1MGL6</accession>
<evidence type="ECO:0008006" key="3">
    <source>
        <dbReference type="Google" id="ProtNLM"/>
    </source>
</evidence>
<organism evidence="1 2">
    <name type="scientific">Coprobacter tertius</name>
    <dbReference type="NCBI Taxonomy" id="2944915"/>
    <lineage>
        <taxon>Bacteria</taxon>
        <taxon>Pseudomonadati</taxon>
        <taxon>Bacteroidota</taxon>
        <taxon>Bacteroidia</taxon>
        <taxon>Bacteroidales</taxon>
        <taxon>Barnesiellaceae</taxon>
        <taxon>Coprobacter</taxon>
    </lineage>
</organism>
<sequence>MAHPVIHLFNPENDLAIANNGDHYMAPPAARAIAYDLSCLPVWYADESEQVLTDNKIDLSDFSQLGSFPLQVGAGGIGDRPSEFVPWGWSNEIYHRLLRYGVDKTMLPTPEELAGIRVCSHRSVTIKILDYLRESGYELLPAVNPIRLRTATEVKYFLESASRTVLKAPWSGSGKGLSWGRGVYDTTLERWSNGILRRQGEIIGEPYYDKVVDFAMEFYSNGNGKVDFAGYSYFLTDKKGVYKENFLASDRAIAHKLGHFIPVASLQNLQMHLSRILALFLNGIYKGYLGIDMMIYEEKNVYRLHPCVEMNLRMNMGMVSRLFYDRFVMPGTEGCYCVDFVKEPGKLFKDHIERQKRYPIVIENGRLKSGYLSLSPVTENTQYRARVELNSESFQFSI</sequence>
<keyword evidence="2" id="KW-1185">Reference proteome</keyword>
<proteinExistence type="predicted"/>
<evidence type="ECO:0000313" key="1">
    <source>
        <dbReference type="EMBL" id="MCP9611772.1"/>
    </source>
</evidence>
<protein>
    <recommendedName>
        <fullName evidence="3">ATP-grasp domain-containing protein</fullName>
    </recommendedName>
</protein>
<dbReference type="RefSeq" id="WP_255026787.1">
    <property type="nucleotide sequence ID" value="NZ_JANDHW010000005.1"/>
</dbReference>
<dbReference type="SUPFAM" id="SSF56059">
    <property type="entry name" value="Glutathione synthetase ATP-binding domain-like"/>
    <property type="match status" value="1"/>
</dbReference>
<comment type="caution">
    <text evidence="1">The sequence shown here is derived from an EMBL/GenBank/DDBJ whole genome shotgun (WGS) entry which is preliminary data.</text>
</comment>
<name>A0ABT1MGL6_9BACT</name>
<dbReference type="Proteomes" id="UP001205603">
    <property type="component" value="Unassembled WGS sequence"/>
</dbReference>
<gene>
    <name evidence="1" type="ORF">NMU02_06680</name>
</gene>
<evidence type="ECO:0000313" key="2">
    <source>
        <dbReference type="Proteomes" id="UP001205603"/>
    </source>
</evidence>
<reference evidence="1 2" key="1">
    <citation type="submission" date="2022-07" db="EMBL/GenBank/DDBJ databases">
        <title>Fecal culturing of patients with breast cancer.</title>
        <authorList>
            <person name="Teng N.M.Y."/>
            <person name="Kiu R."/>
            <person name="Evans R."/>
            <person name="Baker D.J."/>
            <person name="Zenner C."/>
            <person name="Robinson S.D."/>
            <person name="Hall L.J."/>
        </authorList>
    </citation>
    <scope>NUCLEOTIDE SEQUENCE [LARGE SCALE GENOMIC DNA]</scope>
    <source>
        <strain evidence="1 2">LH1063</strain>
    </source>
</reference>